<dbReference type="SUPFAM" id="SSF53474">
    <property type="entry name" value="alpha/beta-Hydrolases"/>
    <property type="match status" value="1"/>
</dbReference>
<dbReference type="InterPro" id="IPR011042">
    <property type="entry name" value="6-blade_b-propeller_TolB-like"/>
</dbReference>
<dbReference type="Gene3D" id="2.120.10.30">
    <property type="entry name" value="TolB, C-terminal domain"/>
    <property type="match status" value="2"/>
</dbReference>
<protein>
    <submittedName>
        <fullName evidence="4">Prolyl tripeptidyl peptidase</fullName>
        <ecNumber evidence="4">3.4.14.12</ecNumber>
    </submittedName>
</protein>
<dbReference type="InterPro" id="IPR011659">
    <property type="entry name" value="WD40"/>
</dbReference>
<dbReference type="Pfam" id="PF00326">
    <property type="entry name" value="Peptidase_S9"/>
    <property type="match status" value="1"/>
</dbReference>
<keyword evidence="5" id="KW-1185">Reference proteome</keyword>
<dbReference type="PANTHER" id="PTHR42776">
    <property type="entry name" value="SERINE PEPTIDASE S9 FAMILY MEMBER"/>
    <property type="match status" value="1"/>
</dbReference>
<dbReference type="EC" id="3.4.14.12" evidence="4"/>
<dbReference type="STRING" id="1121877.FEAC_28430"/>
<keyword evidence="1 4" id="KW-0378">Hydrolase</keyword>
<proteinExistence type="predicted"/>
<evidence type="ECO:0000259" key="3">
    <source>
        <dbReference type="Pfam" id="PF00326"/>
    </source>
</evidence>
<dbReference type="Pfam" id="PF07676">
    <property type="entry name" value="PD40"/>
    <property type="match status" value="3"/>
</dbReference>
<accession>A0A0D8FQ80</accession>
<gene>
    <name evidence="4" type="primary">ptpA3</name>
    <name evidence="4" type="ORF">FEAC_28430</name>
</gene>
<dbReference type="SUPFAM" id="SSF82171">
    <property type="entry name" value="DPP6 N-terminal domain-like"/>
    <property type="match status" value="1"/>
</dbReference>
<sequence>MRQLQAEDLLNLRSVGDVRTSPTENRLVFVEEWQDAEHNTSCQRIRTVIDGGSPIDLTQGTSDSHPRFRPDGRALAFLRKTDSVAQVWILPLNGGEALCVTHYPGGVDSFSWSPDGQSLAVVGRVKRDGAIGKSDPTLLPLRERHTSEVKVITELLHKFDGDGYFDPYRPNLFTVALADNNRSDQLTHHPYRVSEAQYMPDGSAIVFRSRRGDDYDRGSDEGLFSIDLISHEITELVSPGAQAFLIAPDGSLVYSWEDPATIGYDQPRLYTRPRGATEALPVAATFEYPIGNEAINDVLSPAGDTLVWDKPGESLFALISQQGSVEIVHISLASDTVAKITTGHHVISSFARSTTTNELYAVITTSSQPSEVYRLLDGDKEQVTTMNASLTSEVSFIAPDYFQAQTSEGHSVDTWVYLPPKSYTEPVPGVVEIHGGPMAMYAHAFFFEFQLLASQGFAVIASNPRGSRGYGASFCSAIFERWGDRDWADIETAVDAACERHPEINQDALGVGGGSYGGYMTAWIIGHSNRYSAAVVGRPVTDWVSMVGSSDVGWDEARRAGGKHPWEDDSWYRQQSPLTYVEQVRTPVLIEAQEGDLRCPIEQAMEYYTAIRYLNRVPVRFVRYPDEFHGMSRNGKPWNRIHRLDEILNWYNRFLTTQPL</sequence>
<dbReference type="InterPro" id="IPR029058">
    <property type="entry name" value="AB_hydrolase_fold"/>
</dbReference>
<dbReference type="GO" id="GO:0004252">
    <property type="term" value="F:serine-type endopeptidase activity"/>
    <property type="evidence" value="ECO:0007669"/>
    <property type="project" value="TreeGrafter"/>
</dbReference>
<dbReference type="GO" id="GO:0006508">
    <property type="term" value="P:proteolysis"/>
    <property type="evidence" value="ECO:0007669"/>
    <property type="project" value="InterPro"/>
</dbReference>
<dbReference type="PATRIC" id="fig|1121877.4.peg.3203"/>
<keyword evidence="2" id="KW-0720">Serine protease</keyword>
<dbReference type="eggNOG" id="COG1506">
    <property type="taxonomic scope" value="Bacteria"/>
</dbReference>
<dbReference type="EMBL" id="JXUW01000042">
    <property type="protein sequence ID" value="KJE75433.1"/>
    <property type="molecule type" value="Genomic_DNA"/>
</dbReference>
<dbReference type="eggNOG" id="COG0823">
    <property type="taxonomic scope" value="Bacteria"/>
</dbReference>
<comment type="caution">
    <text evidence="4">The sequence shown here is derived from an EMBL/GenBank/DDBJ whole genome shotgun (WGS) entry which is preliminary data.</text>
</comment>
<reference evidence="4 5" key="1">
    <citation type="submission" date="2015-01" db="EMBL/GenBank/DDBJ databases">
        <title>Draft genome of the acidophilic iron oxidizer Ferrimicrobium acidiphilum strain T23.</title>
        <authorList>
            <person name="Poehlein A."/>
            <person name="Eisen S."/>
            <person name="Schloemann M."/>
            <person name="Johnson B.D."/>
            <person name="Daniel R."/>
            <person name="Muehling M."/>
        </authorList>
    </citation>
    <scope>NUCLEOTIDE SEQUENCE [LARGE SCALE GENOMIC DNA]</scope>
    <source>
        <strain evidence="4 5">T23</strain>
    </source>
</reference>
<dbReference type="AlphaFoldDB" id="A0A0D8FQ80"/>
<dbReference type="Gene3D" id="3.40.50.1820">
    <property type="entry name" value="alpha/beta hydrolase"/>
    <property type="match status" value="1"/>
</dbReference>
<evidence type="ECO:0000313" key="4">
    <source>
        <dbReference type="EMBL" id="KJE75433.1"/>
    </source>
</evidence>
<organism evidence="4 5">
    <name type="scientific">Ferrimicrobium acidiphilum DSM 19497</name>
    <dbReference type="NCBI Taxonomy" id="1121877"/>
    <lineage>
        <taxon>Bacteria</taxon>
        <taxon>Bacillati</taxon>
        <taxon>Actinomycetota</taxon>
        <taxon>Acidimicrobiia</taxon>
        <taxon>Acidimicrobiales</taxon>
        <taxon>Acidimicrobiaceae</taxon>
        <taxon>Ferrimicrobium</taxon>
    </lineage>
</organism>
<name>A0A0D8FQ80_9ACTN</name>
<evidence type="ECO:0000256" key="2">
    <source>
        <dbReference type="ARBA" id="ARBA00022825"/>
    </source>
</evidence>
<dbReference type="Proteomes" id="UP000032336">
    <property type="component" value="Unassembled WGS sequence"/>
</dbReference>
<evidence type="ECO:0000256" key="1">
    <source>
        <dbReference type="ARBA" id="ARBA00022801"/>
    </source>
</evidence>
<dbReference type="InterPro" id="IPR001375">
    <property type="entry name" value="Peptidase_S9_cat"/>
</dbReference>
<feature type="domain" description="Peptidase S9 prolyl oligopeptidase catalytic" evidence="3">
    <location>
        <begin position="445"/>
        <end position="655"/>
    </location>
</feature>
<dbReference type="PANTHER" id="PTHR42776:SF27">
    <property type="entry name" value="DIPEPTIDYL PEPTIDASE FAMILY MEMBER 6"/>
    <property type="match status" value="1"/>
</dbReference>
<evidence type="ECO:0000313" key="5">
    <source>
        <dbReference type="Proteomes" id="UP000032336"/>
    </source>
</evidence>
<keyword evidence="2" id="KW-0645">Protease</keyword>